<dbReference type="SUPFAM" id="SSF48726">
    <property type="entry name" value="Immunoglobulin"/>
    <property type="match status" value="1"/>
</dbReference>
<evidence type="ECO:0000313" key="2">
    <source>
        <dbReference type="EMBL" id="VEL22110.1"/>
    </source>
</evidence>
<dbReference type="InterPro" id="IPR036179">
    <property type="entry name" value="Ig-like_dom_sf"/>
</dbReference>
<dbReference type="InterPro" id="IPR013783">
    <property type="entry name" value="Ig-like_fold"/>
</dbReference>
<protein>
    <recommendedName>
        <fullName evidence="1">Ig-like domain-containing protein</fullName>
    </recommendedName>
</protein>
<comment type="caution">
    <text evidence="2">The sequence shown here is derived from an EMBL/GenBank/DDBJ whole genome shotgun (WGS) entry which is preliminary data.</text>
</comment>
<sequence length="172" mass="19510">MKFIKPPMDIFLEVNVQGRIPCHVRGYGEITVEWYRLLPALDETNSALVLDEVDNRLLTSGTYNIDELNAHGKIGAGSQAEMESSRHRLQLIQPPNQVEGGELIIQLVEKRDAGEYTCVARSTYNSSVITRSIRIEVGGRLLIYLQFYFQLLEKHAPDNHTCSGYEKRLGFN</sequence>
<dbReference type="InterPro" id="IPR007110">
    <property type="entry name" value="Ig-like_dom"/>
</dbReference>
<gene>
    <name evidence="2" type="ORF">PXEA_LOCUS15550</name>
</gene>
<dbReference type="OrthoDB" id="2413561at2759"/>
<dbReference type="Proteomes" id="UP000784294">
    <property type="component" value="Unassembled WGS sequence"/>
</dbReference>
<keyword evidence="3" id="KW-1185">Reference proteome</keyword>
<proteinExistence type="predicted"/>
<dbReference type="PROSITE" id="PS50835">
    <property type="entry name" value="IG_LIKE"/>
    <property type="match status" value="1"/>
</dbReference>
<name>A0A3S5CHM4_9PLAT</name>
<feature type="domain" description="Ig-like" evidence="1">
    <location>
        <begin position="20"/>
        <end position="136"/>
    </location>
</feature>
<organism evidence="2 3">
    <name type="scientific">Protopolystoma xenopodis</name>
    <dbReference type="NCBI Taxonomy" id="117903"/>
    <lineage>
        <taxon>Eukaryota</taxon>
        <taxon>Metazoa</taxon>
        <taxon>Spiralia</taxon>
        <taxon>Lophotrochozoa</taxon>
        <taxon>Platyhelminthes</taxon>
        <taxon>Monogenea</taxon>
        <taxon>Polyopisthocotylea</taxon>
        <taxon>Polystomatidea</taxon>
        <taxon>Polystomatidae</taxon>
        <taxon>Protopolystoma</taxon>
    </lineage>
</organism>
<dbReference type="AlphaFoldDB" id="A0A3S5CHM4"/>
<dbReference type="EMBL" id="CAAALY010054741">
    <property type="protein sequence ID" value="VEL22110.1"/>
    <property type="molecule type" value="Genomic_DNA"/>
</dbReference>
<dbReference type="Gene3D" id="2.60.40.10">
    <property type="entry name" value="Immunoglobulins"/>
    <property type="match status" value="1"/>
</dbReference>
<dbReference type="CDD" id="cd00096">
    <property type="entry name" value="Ig"/>
    <property type="match status" value="1"/>
</dbReference>
<evidence type="ECO:0000313" key="3">
    <source>
        <dbReference type="Proteomes" id="UP000784294"/>
    </source>
</evidence>
<accession>A0A3S5CHM4</accession>
<evidence type="ECO:0000259" key="1">
    <source>
        <dbReference type="PROSITE" id="PS50835"/>
    </source>
</evidence>
<reference evidence="2" key="1">
    <citation type="submission" date="2018-11" db="EMBL/GenBank/DDBJ databases">
        <authorList>
            <consortium name="Pathogen Informatics"/>
        </authorList>
    </citation>
    <scope>NUCLEOTIDE SEQUENCE</scope>
</reference>